<dbReference type="CDD" id="cd11386">
    <property type="entry name" value="MCP_signal"/>
    <property type="match status" value="1"/>
</dbReference>
<dbReference type="FunFam" id="1.10.287.950:FF:000001">
    <property type="entry name" value="Methyl-accepting chemotaxis sensory transducer"/>
    <property type="match status" value="1"/>
</dbReference>
<proteinExistence type="inferred from homology"/>
<dbReference type="InterPro" id="IPR004090">
    <property type="entry name" value="Chemotax_Me-accpt_rcpt"/>
</dbReference>
<evidence type="ECO:0000313" key="8">
    <source>
        <dbReference type="Proteomes" id="UP000189464"/>
    </source>
</evidence>
<evidence type="ECO:0000256" key="3">
    <source>
        <dbReference type="PROSITE-ProRule" id="PRU00284"/>
    </source>
</evidence>
<sequence length="520" mass="56713">MSLRVKILSGFILVISIFTFAAGFVYYNICTVQADMNTIPHELERNNQLNTLEYNVMSQTAATRGFLYYQQDNYVDQVKSLGEENIFIIQTMINTAQKAGDKDKYQQLLDYQEQFNTMILSKVVTLIKEGKVNEANQILTEEGIPLSNSFNKTVVSLSDEKNNKLTQIFSNTNHKFTSMQRTALLATLLALLVGLPLGFVLARSIALPIQRVAKESMKIAEGDLTGQEIDIKTKDEVGQLAIAFNKMLHNLKDLVIQVQEKAQVVASSSMQLSASSQNVAATAQETASTINQVARTVEQVTANTQHIAATSEKASYYAQEGTEGLNSISRQMESIENATISSGEVINTLSDSATRISQIVELITQIADQTNLLALNAAIEAARAGEHGRGFAVVADEVRKLAEQSATAAHEIHELITTIQQEINKAVHSMSDSTSQVKAGAMVISDVGATFRKIIDTVETLSEEIQSVAAAAEQMSAGVQNVAATTEEQTATVEEVSSTSQNLSRMAEDLEVLSRRFKVA</sequence>
<dbReference type="SUPFAM" id="SSF58104">
    <property type="entry name" value="Methyl-accepting chemotaxis protein (MCP) signaling domain"/>
    <property type="match status" value="1"/>
</dbReference>
<dbReference type="GO" id="GO:0004888">
    <property type="term" value="F:transmembrane signaling receptor activity"/>
    <property type="evidence" value="ECO:0007669"/>
    <property type="project" value="InterPro"/>
</dbReference>
<dbReference type="Pfam" id="PF00672">
    <property type="entry name" value="HAMP"/>
    <property type="match status" value="1"/>
</dbReference>
<dbReference type="InterPro" id="IPR024478">
    <property type="entry name" value="HlyB_4HB_MCP"/>
</dbReference>
<name>A0A1S6ITG8_9FIRM</name>
<feature type="transmembrane region" description="Helical" evidence="4">
    <location>
        <begin position="183"/>
        <end position="202"/>
    </location>
</feature>
<keyword evidence="4" id="KW-0472">Membrane</keyword>
<evidence type="ECO:0000313" key="7">
    <source>
        <dbReference type="EMBL" id="AQS58065.1"/>
    </source>
</evidence>
<dbReference type="InterPro" id="IPR004089">
    <property type="entry name" value="MCPsignal_dom"/>
</dbReference>
<feature type="transmembrane region" description="Helical" evidence="4">
    <location>
        <begin position="7"/>
        <end position="27"/>
    </location>
</feature>
<dbReference type="GO" id="GO:0007165">
    <property type="term" value="P:signal transduction"/>
    <property type="evidence" value="ECO:0007669"/>
    <property type="project" value="UniProtKB-KW"/>
</dbReference>
<evidence type="ECO:0000259" key="6">
    <source>
        <dbReference type="PROSITE" id="PS50885"/>
    </source>
</evidence>
<dbReference type="Pfam" id="PF12729">
    <property type="entry name" value="4HB_MCP_1"/>
    <property type="match status" value="1"/>
</dbReference>
<dbReference type="CDD" id="cd06225">
    <property type="entry name" value="HAMP"/>
    <property type="match status" value="1"/>
</dbReference>
<protein>
    <recommendedName>
        <fullName evidence="9">Methyl-accepting chemotaxis protein</fullName>
    </recommendedName>
</protein>
<gene>
    <name evidence="7" type="ORF">B0537_02510</name>
</gene>
<evidence type="ECO:0000259" key="5">
    <source>
        <dbReference type="PROSITE" id="PS50111"/>
    </source>
</evidence>
<dbReference type="GO" id="GO:0006935">
    <property type="term" value="P:chemotaxis"/>
    <property type="evidence" value="ECO:0007669"/>
    <property type="project" value="InterPro"/>
</dbReference>
<accession>A0A1S6ITG8</accession>
<dbReference type="InterPro" id="IPR003660">
    <property type="entry name" value="HAMP_dom"/>
</dbReference>
<dbReference type="STRING" id="1833852.B0537_02510"/>
<feature type="domain" description="Methyl-accepting transducer" evidence="5">
    <location>
        <begin position="254"/>
        <end position="504"/>
    </location>
</feature>
<dbReference type="Gene3D" id="6.10.340.10">
    <property type="match status" value="1"/>
</dbReference>
<evidence type="ECO:0000256" key="1">
    <source>
        <dbReference type="ARBA" id="ARBA00023224"/>
    </source>
</evidence>
<reference evidence="7 8" key="1">
    <citation type="journal article" date="2016" name="Int. J. Syst. Evol. Microbiol.">
        <title>Desulfotomaculum ferrireducens sp. nov., a moderately thermophilic sulfate-reducing and dissimilatory Fe(III)-reducing bacterium isolated from compost.</title>
        <authorList>
            <person name="Yang G."/>
            <person name="Guo J."/>
            <person name="Zhuang L."/>
            <person name="Yuan Y."/>
            <person name="Zhou S."/>
        </authorList>
    </citation>
    <scope>NUCLEOTIDE SEQUENCE [LARGE SCALE GENOMIC DNA]</scope>
    <source>
        <strain evidence="7 8">GSS09</strain>
    </source>
</reference>
<keyword evidence="4" id="KW-0812">Transmembrane</keyword>
<dbReference type="Pfam" id="PF00015">
    <property type="entry name" value="MCPsignal"/>
    <property type="match status" value="1"/>
</dbReference>
<dbReference type="SMART" id="SM00304">
    <property type="entry name" value="HAMP"/>
    <property type="match status" value="2"/>
</dbReference>
<dbReference type="PRINTS" id="PR00260">
    <property type="entry name" value="CHEMTRNSDUCR"/>
</dbReference>
<dbReference type="PROSITE" id="PS50885">
    <property type="entry name" value="HAMP"/>
    <property type="match status" value="1"/>
</dbReference>
<evidence type="ECO:0000256" key="4">
    <source>
        <dbReference type="SAM" id="Phobius"/>
    </source>
</evidence>
<keyword evidence="4" id="KW-1133">Transmembrane helix</keyword>
<dbReference type="PANTHER" id="PTHR32089:SF112">
    <property type="entry name" value="LYSOZYME-LIKE PROTEIN-RELATED"/>
    <property type="match status" value="1"/>
</dbReference>
<evidence type="ECO:0000256" key="2">
    <source>
        <dbReference type="ARBA" id="ARBA00029447"/>
    </source>
</evidence>
<evidence type="ECO:0008006" key="9">
    <source>
        <dbReference type="Google" id="ProtNLM"/>
    </source>
</evidence>
<dbReference type="Gene3D" id="1.10.287.950">
    <property type="entry name" value="Methyl-accepting chemotaxis protein"/>
    <property type="match status" value="1"/>
</dbReference>
<dbReference type="RefSeq" id="WP_077713024.1">
    <property type="nucleotide sequence ID" value="NZ_CP019698.1"/>
</dbReference>
<comment type="similarity">
    <text evidence="2">Belongs to the methyl-accepting chemotaxis (MCP) protein family.</text>
</comment>
<dbReference type="PANTHER" id="PTHR32089">
    <property type="entry name" value="METHYL-ACCEPTING CHEMOTAXIS PROTEIN MCPB"/>
    <property type="match status" value="1"/>
</dbReference>
<dbReference type="OrthoDB" id="5392220at2"/>
<dbReference type="GO" id="GO:0016020">
    <property type="term" value="C:membrane"/>
    <property type="evidence" value="ECO:0007669"/>
    <property type="project" value="InterPro"/>
</dbReference>
<dbReference type="PROSITE" id="PS50111">
    <property type="entry name" value="CHEMOTAXIS_TRANSDUC_2"/>
    <property type="match status" value="1"/>
</dbReference>
<keyword evidence="1 3" id="KW-0807">Transducer</keyword>
<dbReference type="EMBL" id="CP019698">
    <property type="protein sequence ID" value="AQS58065.1"/>
    <property type="molecule type" value="Genomic_DNA"/>
</dbReference>
<dbReference type="Proteomes" id="UP000189464">
    <property type="component" value="Chromosome"/>
</dbReference>
<dbReference type="KEGG" id="dfg:B0537_02510"/>
<keyword evidence="8" id="KW-1185">Reference proteome</keyword>
<organism evidence="7 8">
    <name type="scientific">Desulforamulus ferrireducens</name>
    <dbReference type="NCBI Taxonomy" id="1833852"/>
    <lineage>
        <taxon>Bacteria</taxon>
        <taxon>Bacillati</taxon>
        <taxon>Bacillota</taxon>
        <taxon>Clostridia</taxon>
        <taxon>Eubacteriales</taxon>
        <taxon>Peptococcaceae</taxon>
        <taxon>Desulforamulus</taxon>
    </lineage>
</organism>
<dbReference type="SMART" id="SM00283">
    <property type="entry name" value="MA"/>
    <property type="match status" value="1"/>
</dbReference>
<feature type="domain" description="HAMP" evidence="6">
    <location>
        <begin position="203"/>
        <end position="256"/>
    </location>
</feature>
<dbReference type="AlphaFoldDB" id="A0A1S6ITG8"/>